<feature type="compositionally biased region" description="Low complexity" evidence="5">
    <location>
        <begin position="204"/>
        <end position="223"/>
    </location>
</feature>
<name>A0A5J5F5K8_9PEZI</name>
<dbReference type="PANTHER" id="PTHR23164:SF30">
    <property type="entry name" value="EARLY ENDOSOME ANTIGEN 1"/>
    <property type="match status" value="1"/>
</dbReference>
<feature type="compositionally biased region" description="Low complexity" evidence="5">
    <location>
        <begin position="11"/>
        <end position="25"/>
    </location>
</feature>
<feature type="region of interest" description="Disordered" evidence="5">
    <location>
        <begin position="1"/>
        <end position="42"/>
    </location>
</feature>
<keyword evidence="1" id="KW-0479">Metal-binding</keyword>
<reference evidence="7 8" key="1">
    <citation type="submission" date="2019-09" db="EMBL/GenBank/DDBJ databases">
        <title>Draft genome of the ectomycorrhizal ascomycete Sphaerosporella brunnea.</title>
        <authorList>
            <consortium name="DOE Joint Genome Institute"/>
            <person name="Benucci G.M."/>
            <person name="Marozzi G."/>
            <person name="Antonielli L."/>
            <person name="Sanchez S."/>
            <person name="Marco P."/>
            <person name="Wang X."/>
            <person name="Falini L.B."/>
            <person name="Barry K."/>
            <person name="Haridas S."/>
            <person name="Lipzen A."/>
            <person name="Labutti K."/>
            <person name="Grigoriev I.V."/>
            <person name="Murat C."/>
            <person name="Martin F."/>
            <person name="Albertini E."/>
            <person name="Donnini D."/>
            <person name="Bonito G."/>
        </authorList>
    </citation>
    <scope>NUCLEOTIDE SEQUENCE [LARGE SCALE GENOMIC DNA]</scope>
    <source>
        <strain evidence="7 8">Sb_GMNB300</strain>
    </source>
</reference>
<dbReference type="AlphaFoldDB" id="A0A5J5F5K8"/>
<dbReference type="EMBL" id="VXIS01000032">
    <property type="protein sequence ID" value="KAA8911724.1"/>
    <property type="molecule type" value="Genomic_DNA"/>
</dbReference>
<dbReference type="CDD" id="cd15760">
    <property type="entry name" value="FYVE_scVPS27p_like"/>
    <property type="match status" value="1"/>
</dbReference>
<dbReference type="PROSITE" id="PS50178">
    <property type="entry name" value="ZF_FYVE"/>
    <property type="match status" value="1"/>
</dbReference>
<evidence type="ECO:0000256" key="4">
    <source>
        <dbReference type="PROSITE-ProRule" id="PRU00091"/>
    </source>
</evidence>
<comment type="caution">
    <text evidence="7">The sequence shown here is derived from an EMBL/GenBank/DDBJ whole genome shotgun (WGS) entry which is preliminary data.</text>
</comment>
<evidence type="ECO:0000256" key="1">
    <source>
        <dbReference type="ARBA" id="ARBA00022723"/>
    </source>
</evidence>
<feature type="domain" description="FYVE-type" evidence="6">
    <location>
        <begin position="141"/>
        <end position="196"/>
    </location>
</feature>
<feature type="compositionally biased region" description="Acidic residues" evidence="5">
    <location>
        <begin position="103"/>
        <end position="114"/>
    </location>
</feature>
<evidence type="ECO:0000256" key="2">
    <source>
        <dbReference type="ARBA" id="ARBA00022771"/>
    </source>
</evidence>
<dbReference type="PANTHER" id="PTHR23164">
    <property type="entry name" value="EARLY ENDOSOME ANTIGEN 1"/>
    <property type="match status" value="1"/>
</dbReference>
<dbReference type="InterPro" id="IPR011011">
    <property type="entry name" value="Znf_FYVE_PHD"/>
</dbReference>
<dbReference type="InterPro" id="IPR017455">
    <property type="entry name" value="Znf_FYVE-rel"/>
</dbReference>
<dbReference type="SMART" id="SM00064">
    <property type="entry name" value="FYVE"/>
    <property type="match status" value="1"/>
</dbReference>
<gene>
    <name evidence="7" type="ORF">FN846DRAFT_391149</name>
</gene>
<feature type="compositionally biased region" description="Polar residues" evidence="5">
    <location>
        <begin position="26"/>
        <end position="35"/>
    </location>
</feature>
<feature type="region of interest" description="Disordered" evidence="5">
    <location>
        <begin position="203"/>
        <end position="223"/>
    </location>
</feature>
<evidence type="ECO:0000256" key="5">
    <source>
        <dbReference type="SAM" id="MobiDB-lite"/>
    </source>
</evidence>
<evidence type="ECO:0000256" key="3">
    <source>
        <dbReference type="ARBA" id="ARBA00022833"/>
    </source>
</evidence>
<dbReference type="InParanoid" id="A0A5J5F5K8"/>
<dbReference type="InterPro" id="IPR013083">
    <property type="entry name" value="Znf_RING/FYVE/PHD"/>
</dbReference>
<dbReference type="Pfam" id="PF01363">
    <property type="entry name" value="FYVE"/>
    <property type="match status" value="1"/>
</dbReference>
<accession>A0A5J5F5K8</accession>
<dbReference type="OrthoDB" id="10018316at2759"/>
<proteinExistence type="predicted"/>
<protein>
    <recommendedName>
        <fullName evidence="6">FYVE-type domain-containing protein</fullName>
    </recommendedName>
</protein>
<evidence type="ECO:0000313" key="8">
    <source>
        <dbReference type="Proteomes" id="UP000326924"/>
    </source>
</evidence>
<dbReference type="InterPro" id="IPR000306">
    <property type="entry name" value="Znf_FYVE"/>
</dbReference>
<dbReference type="Gene3D" id="3.30.40.10">
    <property type="entry name" value="Zinc/RING finger domain, C3HC4 (zinc finger)"/>
    <property type="match status" value="1"/>
</dbReference>
<keyword evidence="8" id="KW-1185">Reference proteome</keyword>
<dbReference type="GO" id="GO:0008270">
    <property type="term" value="F:zinc ion binding"/>
    <property type="evidence" value="ECO:0007669"/>
    <property type="project" value="UniProtKB-KW"/>
</dbReference>
<organism evidence="7 8">
    <name type="scientific">Sphaerosporella brunnea</name>
    <dbReference type="NCBI Taxonomy" id="1250544"/>
    <lineage>
        <taxon>Eukaryota</taxon>
        <taxon>Fungi</taxon>
        <taxon>Dikarya</taxon>
        <taxon>Ascomycota</taxon>
        <taxon>Pezizomycotina</taxon>
        <taxon>Pezizomycetes</taxon>
        <taxon>Pezizales</taxon>
        <taxon>Pyronemataceae</taxon>
        <taxon>Sphaerosporella</taxon>
    </lineage>
</organism>
<sequence>MYAAQSPVRRLSTQSTLSTLSNHSSPQTSPPNTANGFPPHNLIPVPCRQLHPPKMPMYRPAVLRAIDHVSRANLPSPSTSPKSMSSDLFDFKREAQYEDDEFEDSIGEECEEEETGRVTGPPERNHWKPDAEAIVCDSPSCIKQFSFYVRRHHCRRCGNVFCYQHAYHFLPLNQNSRVHPQGIQSRVCDTCYGDYRRFRAARRSGSMSSSSTSSTLSVSPPSGIGMGIKPIPRGNESVAHLAGKMGSYVGSVPRDWSWSTF</sequence>
<keyword evidence="3" id="KW-0862">Zinc</keyword>
<evidence type="ECO:0000313" key="7">
    <source>
        <dbReference type="EMBL" id="KAA8911724.1"/>
    </source>
</evidence>
<feature type="region of interest" description="Disordered" evidence="5">
    <location>
        <begin position="103"/>
        <end position="126"/>
    </location>
</feature>
<keyword evidence="2 4" id="KW-0863">Zinc-finger</keyword>
<dbReference type="Proteomes" id="UP000326924">
    <property type="component" value="Unassembled WGS sequence"/>
</dbReference>
<evidence type="ECO:0000259" key="6">
    <source>
        <dbReference type="PROSITE" id="PS50178"/>
    </source>
</evidence>
<dbReference type="SUPFAM" id="SSF57903">
    <property type="entry name" value="FYVE/PHD zinc finger"/>
    <property type="match status" value="1"/>
</dbReference>